<evidence type="ECO:0000256" key="1">
    <source>
        <dbReference type="ARBA" id="ARBA00010638"/>
    </source>
</evidence>
<name>A0A919CJN3_9ACTN</name>
<dbReference type="GO" id="GO:0009396">
    <property type="term" value="P:folic acid-containing compound biosynthetic process"/>
    <property type="evidence" value="ECO:0007669"/>
    <property type="project" value="TreeGrafter"/>
</dbReference>
<feature type="binding site" evidence="4">
    <location>
        <begin position="138"/>
        <end position="146"/>
    </location>
    <ligand>
        <name>ATP</name>
        <dbReference type="ChEBI" id="CHEBI:30616"/>
    </ligand>
</feature>
<keyword evidence="3 4" id="KW-0067">ATP-binding</keyword>
<comment type="catalytic activity">
    <reaction evidence="5">
        <text>(6S)-5-formyl-5,6,7,8-tetrahydrofolate + ATP = (6R)-5,10-methenyltetrahydrofolate + ADP + phosphate</text>
        <dbReference type="Rhea" id="RHEA:10488"/>
        <dbReference type="ChEBI" id="CHEBI:30616"/>
        <dbReference type="ChEBI" id="CHEBI:43474"/>
        <dbReference type="ChEBI" id="CHEBI:57455"/>
        <dbReference type="ChEBI" id="CHEBI:57457"/>
        <dbReference type="ChEBI" id="CHEBI:456216"/>
        <dbReference type="EC" id="6.3.3.2"/>
    </reaction>
</comment>
<proteinExistence type="inferred from homology"/>
<keyword evidence="7" id="KW-1185">Reference proteome</keyword>
<accession>A0A919CJN3</accession>
<dbReference type="NCBIfam" id="TIGR02727">
    <property type="entry name" value="MTHFS_bact"/>
    <property type="match status" value="1"/>
</dbReference>
<comment type="caution">
    <text evidence="6">The sequence shown here is derived from an EMBL/GenBank/DDBJ whole genome shotgun (WGS) entry which is preliminary data.</text>
</comment>
<keyword evidence="5" id="KW-0479">Metal-binding</keyword>
<comment type="cofactor">
    <cofactor evidence="5">
        <name>Mg(2+)</name>
        <dbReference type="ChEBI" id="CHEBI:18420"/>
    </cofactor>
</comment>
<dbReference type="GO" id="GO:0046872">
    <property type="term" value="F:metal ion binding"/>
    <property type="evidence" value="ECO:0007669"/>
    <property type="project" value="UniProtKB-KW"/>
</dbReference>
<comment type="similarity">
    <text evidence="1 5">Belongs to the 5-formyltetrahydrofolate cyclo-ligase family.</text>
</comment>
<feature type="binding site" evidence="4">
    <location>
        <begin position="9"/>
        <end position="13"/>
    </location>
    <ligand>
        <name>ATP</name>
        <dbReference type="ChEBI" id="CHEBI:30616"/>
    </ligand>
</feature>
<evidence type="ECO:0000313" key="7">
    <source>
        <dbReference type="Proteomes" id="UP000654947"/>
    </source>
</evidence>
<dbReference type="GO" id="GO:0030272">
    <property type="term" value="F:5-formyltetrahydrofolate cyclo-ligase activity"/>
    <property type="evidence" value="ECO:0007669"/>
    <property type="project" value="UniProtKB-EC"/>
</dbReference>
<dbReference type="SUPFAM" id="SSF100950">
    <property type="entry name" value="NagB/RpiA/CoA transferase-like"/>
    <property type="match status" value="1"/>
</dbReference>
<dbReference type="InterPro" id="IPR002698">
    <property type="entry name" value="FTHF_cligase"/>
</dbReference>
<evidence type="ECO:0000256" key="3">
    <source>
        <dbReference type="ARBA" id="ARBA00022840"/>
    </source>
</evidence>
<dbReference type="Pfam" id="PF01812">
    <property type="entry name" value="5-FTHF_cyc-lig"/>
    <property type="match status" value="1"/>
</dbReference>
<dbReference type="EMBL" id="BMXL01000019">
    <property type="protein sequence ID" value="GHD30979.1"/>
    <property type="molecule type" value="Genomic_DNA"/>
</dbReference>
<feature type="binding site" evidence="4">
    <location>
        <position position="60"/>
    </location>
    <ligand>
        <name>substrate</name>
    </ligand>
</feature>
<evidence type="ECO:0000256" key="2">
    <source>
        <dbReference type="ARBA" id="ARBA00022741"/>
    </source>
</evidence>
<evidence type="ECO:0000313" key="6">
    <source>
        <dbReference type="EMBL" id="GHD30979.1"/>
    </source>
</evidence>
<dbReference type="Gene3D" id="3.40.50.10420">
    <property type="entry name" value="NagB/RpiA/CoA transferase-like"/>
    <property type="match status" value="1"/>
</dbReference>
<dbReference type="GO" id="GO:0005524">
    <property type="term" value="F:ATP binding"/>
    <property type="evidence" value="ECO:0007669"/>
    <property type="project" value="UniProtKB-KW"/>
</dbReference>
<dbReference type="AlphaFoldDB" id="A0A919CJN3"/>
<dbReference type="PANTHER" id="PTHR23407:SF1">
    <property type="entry name" value="5-FORMYLTETRAHYDROFOLATE CYCLO-LIGASE"/>
    <property type="match status" value="1"/>
</dbReference>
<dbReference type="Proteomes" id="UP000654947">
    <property type="component" value="Unassembled WGS sequence"/>
</dbReference>
<dbReference type="EC" id="6.3.3.2" evidence="5"/>
<dbReference type="InterPro" id="IPR037171">
    <property type="entry name" value="NagB/RpiA_transferase-like"/>
</dbReference>
<organism evidence="6 7">
    <name type="scientific">Nocardiopsis kunsanensis</name>
    <dbReference type="NCBI Taxonomy" id="141693"/>
    <lineage>
        <taxon>Bacteria</taxon>
        <taxon>Bacillati</taxon>
        <taxon>Actinomycetota</taxon>
        <taxon>Actinomycetes</taxon>
        <taxon>Streptosporangiales</taxon>
        <taxon>Nocardiopsidaceae</taxon>
        <taxon>Nocardiopsis</taxon>
    </lineage>
</organism>
<dbReference type="RefSeq" id="WP_017574375.1">
    <property type="nucleotide sequence ID" value="NZ_BMXL01000019.1"/>
</dbReference>
<gene>
    <name evidence="6" type="ORF">GCM10007147_33350</name>
</gene>
<dbReference type="GO" id="GO:0035999">
    <property type="term" value="P:tetrahydrofolate interconversion"/>
    <property type="evidence" value="ECO:0007669"/>
    <property type="project" value="TreeGrafter"/>
</dbReference>
<dbReference type="PANTHER" id="PTHR23407">
    <property type="entry name" value="ATPASE INHIBITOR/5-FORMYLTETRAHYDROFOLATE CYCLO-LIGASE"/>
    <property type="match status" value="1"/>
</dbReference>
<reference evidence="6 7" key="1">
    <citation type="journal article" date="2014" name="Int. J. Syst. Evol. Microbiol.">
        <title>Complete genome sequence of Corynebacterium casei LMG S-19264T (=DSM 44701T), isolated from a smear-ripened cheese.</title>
        <authorList>
            <consortium name="US DOE Joint Genome Institute (JGI-PGF)"/>
            <person name="Walter F."/>
            <person name="Albersmeier A."/>
            <person name="Kalinowski J."/>
            <person name="Ruckert C."/>
        </authorList>
    </citation>
    <scope>NUCLEOTIDE SEQUENCE [LARGE SCALE GENOMIC DNA]</scope>
    <source>
        <strain evidence="6 7">KCTC 19473</strain>
    </source>
</reference>
<dbReference type="PIRSF" id="PIRSF006806">
    <property type="entry name" value="FTHF_cligase"/>
    <property type="match status" value="1"/>
</dbReference>
<keyword evidence="5" id="KW-0460">Magnesium</keyword>
<dbReference type="InterPro" id="IPR024185">
    <property type="entry name" value="FTHF_cligase-like_sf"/>
</dbReference>
<keyword evidence="2 4" id="KW-0547">Nucleotide-binding</keyword>
<evidence type="ECO:0000256" key="5">
    <source>
        <dbReference type="RuleBase" id="RU361279"/>
    </source>
</evidence>
<evidence type="ECO:0000256" key="4">
    <source>
        <dbReference type="PIRSR" id="PIRSR006806-1"/>
    </source>
</evidence>
<sequence>MSDLDRAGKRQLRRQFLEERRALEEAAHVRTGEVLRDTLRAQPWMPAAGTVACYWSIGEEPDTHRLVTALWEHGATVLLPVFLPGGELDWAAYEGPESLAEARYGLLEPTGRRYGVEAPARVDLVVCPALAVDRSGVRLGRGAGCYDRSLSHKGPHTPVVVPLHEGELVADLPAEEHDVPVDAVVTPAGLRVFDPGSPVWQAPPVPGAARS</sequence>
<protein>
    <recommendedName>
        <fullName evidence="5">5-formyltetrahydrofolate cyclo-ligase</fullName>
        <ecNumber evidence="5">6.3.3.2</ecNumber>
    </recommendedName>
</protein>